<name>A0A066TYP7_9PSEU</name>
<protein>
    <submittedName>
        <fullName evidence="3">Uncharacterized protein</fullName>
    </submittedName>
</protein>
<feature type="region of interest" description="Disordered" evidence="1">
    <location>
        <begin position="1"/>
        <end position="21"/>
    </location>
</feature>
<feature type="transmembrane region" description="Helical" evidence="2">
    <location>
        <begin position="36"/>
        <end position="59"/>
    </location>
</feature>
<dbReference type="Proteomes" id="UP000027345">
    <property type="component" value="Unassembled WGS sequence"/>
</dbReference>
<evidence type="ECO:0000256" key="2">
    <source>
        <dbReference type="SAM" id="Phobius"/>
    </source>
</evidence>
<keyword evidence="4" id="KW-1185">Reference proteome</keyword>
<evidence type="ECO:0000313" key="3">
    <source>
        <dbReference type="EMBL" id="KDN17014.1"/>
    </source>
</evidence>
<keyword evidence="2" id="KW-0812">Transmembrane</keyword>
<gene>
    <name evidence="3" type="ORF">DV20_38580</name>
</gene>
<accession>A0A066TYP7</accession>
<evidence type="ECO:0000256" key="1">
    <source>
        <dbReference type="SAM" id="MobiDB-lite"/>
    </source>
</evidence>
<keyword evidence="2" id="KW-0472">Membrane</keyword>
<evidence type="ECO:0000313" key="4">
    <source>
        <dbReference type="Proteomes" id="UP000027345"/>
    </source>
</evidence>
<keyword evidence="2" id="KW-1133">Transmembrane helix</keyword>
<reference evidence="3 4" key="1">
    <citation type="submission" date="2014-05" db="EMBL/GenBank/DDBJ databases">
        <title>Draft genome sequence of Amycolatopsis rifamycinica DSM 46095.</title>
        <authorList>
            <person name="Lal R."/>
            <person name="Saxena A."/>
            <person name="Kumari R."/>
            <person name="Mukherjee U."/>
            <person name="Singh P."/>
            <person name="Sangwan N."/>
            <person name="Mahato N.K."/>
        </authorList>
    </citation>
    <scope>NUCLEOTIDE SEQUENCE [LARGE SCALE GENOMIC DNA]</scope>
    <source>
        <strain evidence="3 4">DSM 46095</strain>
    </source>
</reference>
<comment type="caution">
    <text evidence="3">The sequence shown here is derived from an EMBL/GenBank/DDBJ whole genome shotgun (WGS) entry which is preliminary data.</text>
</comment>
<proteinExistence type="predicted"/>
<organism evidence="3 4">
    <name type="scientific">Amycolatopsis rifamycinica</name>
    <dbReference type="NCBI Taxonomy" id="287986"/>
    <lineage>
        <taxon>Bacteria</taxon>
        <taxon>Bacillati</taxon>
        <taxon>Actinomycetota</taxon>
        <taxon>Actinomycetes</taxon>
        <taxon>Pseudonocardiales</taxon>
        <taxon>Pseudonocardiaceae</taxon>
        <taxon>Amycolatopsis</taxon>
    </lineage>
</organism>
<sequence>MAQDVAGRSDTPSPRRDDGRPLRELIKAGLAGIGGLYLITGSLAVTAIGAIVAIVLVAAQAAR</sequence>
<dbReference type="EMBL" id="JMQI01000077">
    <property type="protein sequence ID" value="KDN17014.1"/>
    <property type="molecule type" value="Genomic_DNA"/>
</dbReference>
<dbReference type="RefSeq" id="WP_043788266.1">
    <property type="nucleotide sequence ID" value="NZ_JMQI01000077.1"/>
</dbReference>
<dbReference type="AlphaFoldDB" id="A0A066TYP7"/>